<gene>
    <name evidence="2" type="ORF">EZS28_024745</name>
</gene>
<evidence type="ECO:0000313" key="3">
    <source>
        <dbReference type="Proteomes" id="UP000324800"/>
    </source>
</evidence>
<protein>
    <submittedName>
        <fullName evidence="2">Uncharacterized protein</fullName>
    </submittedName>
</protein>
<feature type="non-terminal residue" evidence="2">
    <location>
        <position position="502"/>
    </location>
</feature>
<comment type="caution">
    <text evidence="2">The sequence shown here is derived from an EMBL/GenBank/DDBJ whole genome shotgun (WGS) entry which is preliminary data.</text>
</comment>
<dbReference type="InterPro" id="IPR016024">
    <property type="entry name" value="ARM-type_fold"/>
</dbReference>
<dbReference type="AlphaFoldDB" id="A0A5J4VB37"/>
<feature type="compositionally biased region" description="Basic and acidic residues" evidence="1">
    <location>
        <begin position="360"/>
        <end position="375"/>
    </location>
</feature>
<dbReference type="SUPFAM" id="SSF48371">
    <property type="entry name" value="ARM repeat"/>
    <property type="match status" value="1"/>
</dbReference>
<feature type="region of interest" description="Disordered" evidence="1">
    <location>
        <begin position="357"/>
        <end position="378"/>
    </location>
</feature>
<evidence type="ECO:0000313" key="2">
    <source>
        <dbReference type="EMBL" id="KAA6379729.1"/>
    </source>
</evidence>
<dbReference type="InterPro" id="IPR011989">
    <property type="entry name" value="ARM-like"/>
</dbReference>
<name>A0A5J4VB37_9EUKA</name>
<feature type="region of interest" description="Disordered" evidence="1">
    <location>
        <begin position="312"/>
        <end position="339"/>
    </location>
</feature>
<organism evidence="2 3">
    <name type="scientific">Streblomastix strix</name>
    <dbReference type="NCBI Taxonomy" id="222440"/>
    <lineage>
        <taxon>Eukaryota</taxon>
        <taxon>Metamonada</taxon>
        <taxon>Preaxostyla</taxon>
        <taxon>Oxymonadida</taxon>
        <taxon>Streblomastigidae</taxon>
        <taxon>Streblomastix</taxon>
    </lineage>
</organism>
<evidence type="ECO:0000256" key="1">
    <source>
        <dbReference type="SAM" id="MobiDB-lite"/>
    </source>
</evidence>
<sequence length="502" mass="57153">MSDESIRINKDVLLAQNLQNNAVAQITLFAISIRSQDQNVQIPALKGILDIVVNESESVESLFDNNIIVDLNKIISSDQEGEVFVLSSAILHIVGVRSKSVDIVVRAKVATDSIIQIINSTNEKQSKAASKALCDLVEANEQIRNSLLTTGFIQVVLHTFTVNTQIQTKSSSSSLSTCNDNVIPGYVKVGLLNVILKLTEEEGGLESLSILIPILEEMKRNGEEQIKSKAKKILNQLNGEGIQSYSALVKNEKEKDDQIKQLENTNKLQVKQLIHADEEKEQVKAEKEGISTQLQRTTEEKERLRIELQRTTEEKERINTSLRNERQEKNKEQTEKERINATLQRTTEEKERINATLQRTTEEKNREKAEKERVSTELQRITQEKTKEQIEKERVSAELRRKNEEKERISVELRSEKADKERVNSTLRNEREEKDRLKAEIEKLKQENKNLKSLNSQGYPISIINKDPDAYSFVDIDGCQKKITIKKEKNNTISLSQVLSNG</sequence>
<dbReference type="Gene3D" id="1.25.10.10">
    <property type="entry name" value="Leucine-rich Repeat Variant"/>
    <property type="match status" value="1"/>
</dbReference>
<dbReference type="OrthoDB" id="195736at2759"/>
<dbReference type="EMBL" id="SNRW01008308">
    <property type="protein sequence ID" value="KAA6379729.1"/>
    <property type="molecule type" value="Genomic_DNA"/>
</dbReference>
<dbReference type="Proteomes" id="UP000324800">
    <property type="component" value="Unassembled WGS sequence"/>
</dbReference>
<reference evidence="2 3" key="1">
    <citation type="submission" date="2019-03" db="EMBL/GenBank/DDBJ databases">
        <title>Single cell metagenomics reveals metabolic interactions within the superorganism composed of flagellate Streblomastix strix and complex community of Bacteroidetes bacteria on its surface.</title>
        <authorList>
            <person name="Treitli S.C."/>
            <person name="Kolisko M."/>
            <person name="Husnik F."/>
            <person name="Keeling P."/>
            <person name="Hampl V."/>
        </authorList>
    </citation>
    <scope>NUCLEOTIDE SEQUENCE [LARGE SCALE GENOMIC DNA]</scope>
    <source>
        <strain evidence="2">ST1C</strain>
    </source>
</reference>
<proteinExistence type="predicted"/>
<accession>A0A5J4VB37</accession>